<accession>A0A8S1Q0V0</accession>
<dbReference type="InterPro" id="IPR024453">
    <property type="entry name" value="Peptidase_C92"/>
</dbReference>
<comment type="caution">
    <text evidence="2">The sequence shown here is derived from an EMBL/GenBank/DDBJ whole genome shotgun (WGS) entry which is preliminary data.</text>
</comment>
<sequence length="365" mass="42845">MLEIKKRSISLQNNQNTPIDCYFQSECSPERLKRKTQKSQQTMILTSPIRCIEKNNVNDFDIYIDGNLTVKEGWLYQSKRVYVQLTRQSIKEYNDEQKLQLIRILSLKEFEISIIQEKQLIKIKFIHLKQTVLYQAKDVVEAKMWVNSLNIVFDKHRNYPKNRLQSQEVPRYFGIDVISEDYFLKIVESGDLLLFETNNTGAKLQRIFTNTKYDHVAIAIKMANKYLFVFDANADTGVTFLEWSQFIEVNDLYEKLAIRKLMNVNRSQIEKKMIEFLQQVHGKKYEVTISKLFRQKSLSPSKKNDTYFCSELVAKAYKNCGLLESDKACSSYWPVEFTKPLKFSKEASISDDIVVILKKHLSIKS</sequence>
<dbReference type="SMART" id="SM00233">
    <property type="entry name" value="PH"/>
    <property type="match status" value="1"/>
</dbReference>
<dbReference type="Pfam" id="PF05708">
    <property type="entry name" value="Peptidase_C92"/>
    <property type="match status" value="1"/>
</dbReference>
<name>A0A8S1Q0V0_9CILI</name>
<evidence type="ECO:0000313" key="3">
    <source>
        <dbReference type="Proteomes" id="UP000692954"/>
    </source>
</evidence>
<dbReference type="PANTHER" id="PTHR47112:SF1">
    <property type="entry name" value="PX DOMAIN-CONTAINING PROTEIN"/>
    <property type="match status" value="1"/>
</dbReference>
<dbReference type="EMBL" id="CAJJDN010000091">
    <property type="protein sequence ID" value="CAD8108363.1"/>
    <property type="molecule type" value="Genomic_DNA"/>
</dbReference>
<organism evidence="2 3">
    <name type="scientific">Paramecium sonneborni</name>
    <dbReference type="NCBI Taxonomy" id="65129"/>
    <lineage>
        <taxon>Eukaryota</taxon>
        <taxon>Sar</taxon>
        <taxon>Alveolata</taxon>
        <taxon>Ciliophora</taxon>
        <taxon>Intramacronucleata</taxon>
        <taxon>Oligohymenophorea</taxon>
        <taxon>Peniculida</taxon>
        <taxon>Parameciidae</taxon>
        <taxon>Paramecium</taxon>
    </lineage>
</organism>
<dbReference type="PANTHER" id="PTHR47112">
    <property type="entry name" value="PX DOMAIN-CONTAINING PROTEIN"/>
    <property type="match status" value="1"/>
</dbReference>
<dbReference type="OrthoDB" id="289113at2759"/>
<dbReference type="AlphaFoldDB" id="A0A8S1Q0V0"/>
<dbReference type="InterPro" id="IPR001849">
    <property type="entry name" value="PH_domain"/>
</dbReference>
<keyword evidence="3" id="KW-1185">Reference proteome</keyword>
<feature type="domain" description="PH" evidence="1">
    <location>
        <begin position="61"/>
        <end position="154"/>
    </location>
</feature>
<proteinExistence type="predicted"/>
<evidence type="ECO:0000313" key="2">
    <source>
        <dbReference type="EMBL" id="CAD8108363.1"/>
    </source>
</evidence>
<dbReference type="Proteomes" id="UP000692954">
    <property type="component" value="Unassembled WGS sequence"/>
</dbReference>
<dbReference type="PROSITE" id="PS50003">
    <property type="entry name" value="PH_DOMAIN"/>
    <property type="match status" value="1"/>
</dbReference>
<evidence type="ECO:0000259" key="1">
    <source>
        <dbReference type="PROSITE" id="PS50003"/>
    </source>
</evidence>
<reference evidence="2" key="1">
    <citation type="submission" date="2021-01" db="EMBL/GenBank/DDBJ databases">
        <authorList>
            <consortium name="Genoscope - CEA"/>
            <person name="William W."/>
        </authorList>
    </citation>
    <scope>NUCLEOTIDE SEQUENCE</scope>
</reference>
<protein>
    <recommendedName>
        <fullName evidence="1">PH domain-containing protein</fullName>
    </recommendedName>
</protein>
<gene>
    <name evidence="2" type="ORF">PSON_ATCC_30995.1.T0910031</name>
</gene>